<evidence type="ECO:0000313" key="3">
    <source>
        <dbReference type="Proteomes" id="UP000033220"/>
    </source>
</evidence>
<dbReference type="InterPro" id="IPR011990">
    <property type="entry name" value="TPR-like_helical_dom_sf"/>
</dbReference>
<dbReference type="SUPFAM" id="SSF52540">
    <property type="entry name" value="P-loop containing nucleoside triphosphate hydrolases"/>
    <property type="match status" value="1"/>
</dbReference>
<dbReference type="Gene3D" id="1.25.40.10">
    <property type="entry name" value="Tetratricopeptide repeat domain"/>
    <property type="match status" value="1"/>
</dbReference>
<feature type="region of interest" description="Disordered" evidence="1">
    <location>
        <begin position="18"/>
        <end position="52"/>
    </location>
</feature>
<dbReference type="InterPro" id="IPR027417">
    <property type="entry name" value="P-loop_NTPase"/>
</dbReference>
<protein>
    <submittedName>
        <fullName evidence="2">Uncharacterized protein</fullName>
    </submittedName>
</protein>
<evidence type="ECO:0000313" key="2">
    <source>
        <dbReference type="EMBL" id="CCG07303.1"/>
    </source>
</evidence>
<dbReference type="eggNOG" id="COG3118">
    <property type="taxonomic scope" value="Bacteria"/>
</dbReference>
<reference evidence="2 3" key="1">
    <citation type="submission" date="2012-02" db="EMBL/GenBank/DDBJ databases">
        <title>Shotgun genome sequence of Phaeospirillum photometricum DSM 122.</title>
        <authorList>
            <person name="Duquesne K."/>
            <person name="Sturgis J."/>
        </authorList>
    </citation>
    <scope>NUCLEOTIDE SEQUENCE [LARGE SCALE GENOMIC DNA]</scope>
    <source>
        <strain evidence="3">DSM122</strain>
    </source>
</reference>
<dbReference type="Gene3D" id="3.40.50.300">
    <property type="entry name" value="P-loop containing nucleotide triphosphate hydrolases"/>
    <property type="match status" value="1"/>
</dbReference>
<accession>H6SQ33</accession>
<proteinExistence type="predicted"/>
<dbReference type="SUPFAM" id="SSF48452">
    <property type="entry name" value="TPR-like"/>
    <property type="match status" value="1"/>
</dbReference>
<organism evidence="2 3">
    <name type="scientific">Pararhodospirillum photometricum DSM 122</name>
    <dbReference type="NCBI Taxonomy" id="1150469"/>
    <lineage>
        <taxon>Bacteria</taxon>
        <taxon>Pseudomonadati</taxon>
        <taxon>Pseudomonadota</taxon>
        <taxon>Alphaproteobacteria</taxon>
        <taxon>Rhodospirillales</taxon>
        <taxon>Rhodospirillaceae</taxon>
        <taxon>Pararhodospirillum</taxon>
    </lineage>
</organism>
<dbReference type="KEGG" id="rpm:RSPPHO_00677"/>
<evidence type="ECO:0000256" key="1">
    <source>
        <dbReference type="SAM" id="MobiDB-lite"/>
    </source>
</evidence>
<dbReference type="Pfam" id="PF14559">
    <property type="entry name" value="TPR_19"/>
    <property type="match status" value="1"/>
</dbReference>
<feature type="compositionally biased region" description="Basic residues" evidence="1">
    <location>
        <begin position="19"/>
        <end position="35"/>
    </location>
</feature>
<dbReference type="EMBL" id="HE663493">
    <property type="protein sequence ID" value="CCG07303.1"/>
    <property type="molecule type" value="Genomic_DNA"/>
</dbReference>
<gene>
    <name evidence="2" type="ORF">RSPPHO_00677</name>
</gene>
<dbReference type="PATRIC" id="fig|1150469.3.peg.780"/>
<dbReference type="STRING" id="1150469.RSPPHO_00677"/>
<dbReference type="AlphaFoldDB" id="H6SQ33"/>
<dbReference type="HOGENOM" id="CLU_699956_0_0_5"/>
<dbReference type="Proteomes" id="UP000033220">
    <property type="component" value="Chromosome DSM 122"/>
</dbReference>
<keyword evidence="3" id="KW-1185">Reference proteome</keyword>
<sequence>MATRADLVTMTQPETRGKVPVRGRKARTHRARVGARGRDARSMSQDQTEPEGEARLFEGIAPHAVACPLDPGGLAARARRIMASQTPVFFAARRSHGDPSRLPVFLVGLATPTAKRIRAVLSAHSHIHGAPSLGLIPALVASLESWDRHYGRARVFPESLEALSADDSLKAAQWVLQRLQEEAPGADHVLDGQGLDAALVGLVHLLLPQAPLIVCLDAAHAGNADTRPREWRRLQAVQQRLLHHWRAVLPGRLIEVSGEDLHAQPRETLHSLFARLGLGFEERLLQVMTPPAGPEVPGAFVGAAVAHIRAGRLAQAEATLGEVLRQVPGHPAAVHLLGVVHFRQGHPESALHLMRQSLELIGTPVREWQHNLAVVRKALKARLQKGAGEDLPEISEPPG</sequence>
<name>H6SQ33_PARPM</name>
<dbReference type="Pfam" id="PF13469">
    <property type="entry name" value="Sulfotransfer_3"/>
    <property type="match status" value="1"/>
</dbReference>